<reference evidence="1" key="2">
    <citation type="submission" date="2021-12" db="EMBL/GenBank/DDBJ databases">
        <title>Resequencing data analysis of finger millet.</title>
        <authorList>
            <person name="Hatakeyama M."/>
            <person name="Aluri S."/>
            <person name="Balachadran M.T."/>
            <person name="Sivarajan S.R."/>
            <person name="Poveda L."/>
            <person name="Shimizu-Inatsugi R."/>
            <person name="Schlapbach R."/>
            <person name="Sreeman S.M."/>
            <person name="Shimizu K.K."/>
        </authorList>
    </citation>
    <scope>NUCLEOTIDE SEQUENCE</scope>
</reference>
<reference evidence="1" key="1">
    <citation type="journal article" date="2018" name="DNA Res.">
        <title>Multiple hybrid de novo genome assembly of finger millet, an orphan allotetraploid crop.</title>
        <authorList>
            <person name="Hatakeyama M."/>
            <person name="Aluri S."/>
            <person name="Balachadran M.T."/>
            <person name="Sivarajan S.R."/>
            <person name="Patrignani A."/>
            <person name="Gruter S."/>
            <person name="Poveda L."/>
            <person name="Shimizu-Inatsugi R."/>
            <person name="Baeten J."/>
            <person name="Francoijs K.J."/>
            <person name="Nataraja K.N."/>
            <person name="Reddy Y.A.N."/>
            <person name="Phadnis S."/>
            <person name="Ravikumar R.L."/>
            <person name="Schlapbach R."/>
            <person name="Sreeman S.M."/>
            <person name="Shimizu K.K."/>
        </authorList>
    </citation>
    <scope>NUCLEOTIDE SEQUENCE</scope>
</reference>
<dbReference type="PANTHER" id="PTHR36617:SF17">
    <property type="entry name" value="OS01G0114800 PROTEIN"/>
    <property type="match status" value="1"/>
</dbReference>
<proteinExistence type="predicted"/>
<sequence>MRWQWFKKTRANRPWTDLELLAHPNALALFAISITTEVGNVSNTLFWSDRWLHGCTIKSLAPTVFAGIPLRIQKKRTVAEALENGTWLQDIYNCGGLSWHGIREFLRLWDYLLNIALADQEDHHIWKYEASGCYSSKSAYKAYFNGSVTFETWRRLWKTWAHNQQ</sequence>
<gene>
    <name evidence="1" type="primary">ga27851</name>
    <name evidence="1" type="ORF">PR202_ga27851</name>
</gene>
<comment type="caution">
    <text evidence="1">The sequence shown here is derived from an EMBL/GenBank/DDBJ whole genome shotgun (WGS) entry which is preliminary data.</text>
</comment>
<accession>A0AAV5DHB8</accession>
<protein>
    <submittedName>
        <fullName evidence="1">Uncharacterized protein</fullName>
    </submittedName>
</protein>
<evidence type="ECO:0000313" key="2">
    <source>
        <dbReference type="Proteomes" id="UP001054889"/>
    </source>
</evidence>
<organism evidence="1 2">
    <name type="scientific">Eleusine coracana subsp. coracana</name>
    <dbReference type="NCBI Taxonomy" id="191504"/>
    <lineage>
        <taxon>Eukaryota</taxon>
        <taxon>Viridiplantae</taxon>
        <taxon>Streptophyta</taxon>
        <taxon>Embryophyta</taxon>
        <taxon>Tracheophyta</taxon>
        <taxon>Spermatophyta</taxon>
        <taxon>Magnoliopsida</taxon>
        <taxon>Liliopsida</taxon>
        <taxon>Poales</taxon>
        <taxon>Poaceae</taxon>
        <taxon>PACMAD clade</taxon>
        <taxon>Chloridoideae</taxon>
        <taxon>Cynodonteae</taxon>
        <taxon>Eleusininae</taxon>
        <taxon>Eleusine</taxon>
    </lineage>
</organism>
<keyword evidence="2" id="KW-1185">Reference proteome</keyword>
<dbReference type="EMBL" id="BQKI01000017">
    <property type="protein sequence ID" value="GJN09811.1"/>
    <property type="molecule type" value="Genomic_DNA"/>
</dbReference>
<dbReference type="PANTHER" id="PTHR36617">
    <property type="entry name" value="PROTEIN, PUTATIVE-RELATED"/>
    <property type="match status" value="1"/>
</dbReference>
<name>A0AAV5DHB8_ELECO</name>
<evidence type="ECO:0000313" key="1">
    <source>
        <dbReference type="EMBL" id="GJN09811.1"/>
    </source>
</evidence>
<dbReference type="Proteomes" id="UP001054889">
    <property type="component" value="Unassembled WGS sequence"/>
</dbReference>
<dbReference type="AlphaFoldDB" id="A0AAV5DHB8"/>